<dbReference type="PROSITE" id="PS50110">
    <property type="entry name" value="RESPONSE_REGULATORY"/>
    <property type="match status" value="1"/>
</dbReference>
<dbReference type="InterPro" id="IPR005467">
    <property type="entry name" value="His_kinase_dom"/>
</dbReference>
<dbReference type="InterPro" id="IPR011006">
    <property type="entry name" value="CheY-like_superfamily"/>
</dbReference>
<dbReference type="InterPro" id="IPR036890">
    <property type="entry name" value="HATPase_C_sf"/>
</dbReference>
<dbReference type="Gene3D" id="3.30.565.10">
    <property type="entry name" value="Histidine kinase-like ATPase, C-terminal domain"/>
    <property type="match status" value="1"/>
</dbReference>
<protein>
    <recommendedName>
        <fullName evidence="2">histidine kinase</fullName>
        <ecNumber evidence="2">2.7.13.3</ecNumber>
    </recommendedName>
</protein>
<dbReference type="SMART" id="SM00387">
    <property type="entry name" value="HATPase_c"/>
    <property type="match status" value="1"/>
</dbReference>
<sequence length="643" mass="70008">MDSSPKTIRHPLRITLGYVLAALLWIFFSDRVVYLFIDDPAWLNLVQSTKGMLFVAVTGALLYLLLHRRQAQALALGEARIKDALADLSRRLLDPRASLREVADAVKAQATALTGSHHGFVAIIDPATRDHVHFSLSAMMDPDCRMPAEGGLTTFPCTSQGKYPGLCGEALNRRRGFFTNRPADEPAFGRLPPGHLPVARFMAVPVYLGEEVVGQIAVANGAVPYDEQDLKTLSRLADLFALGIQKMFYERDLQEARRRAEAASRAKSEFLANMSHEIRTPMTAVLGMLELLQESPLEARQKECADIAQSAGENLLRLLNDILDVSRMDAGSLSLCNEPMDLAELLESSVALFGQAAREKHLELHTHLDERLPTLVMGDAVRLRQVLFNLLGNAVKFTPQGRVEVRLDKDDAGDGEDRVGVRLTVADTGVGIAPDMQRRIFDPFTQEDGTYQRRYQGSGLGLTIVQRLTALMGGETTLESEPGAGTRVSVRLVMPVAAAALHAPPEIVAPESARGPALRILLAEDNPVNRTLMVRVLGKRGHQVTCAANGEEALSALARQDFDLIVMDVQMPVMDGLAATRAIRADRSGAFDPGIPILALTAHAMSGDRETILAAGLDAYVAKPVDFDEFFRTLHALVPAQGS</sequence>
<dbReference type="CDD" id="cd16922">
    <property type="entry name" value="HATPase_EvgS-ArcB-TorS-like"/>
    <property type="match status" value="1"/>
</dbReference>
<dbReference type="Pfam" id="PF13185">
    <property type="entry name" value="GAF_2"/>
    <property type="match status" value="1"/>
</dbReference>
<dbReference type="EC" id="2.7.13.3" evidence="2"/>
<organism evidence="12 13">
    <name type="scientific">Geoalkalibacter halelectricus</name>
    <dbReference type="NCBI Taxonomy" id="2847045"/>
    <lineage>
        <taxon>Bacteria</taxon>
        <taxon>Pseudomonadati</taxon>
        <taxon>Thermodesulfobacteriota</taxon>
        <taxon>Desulfuromonadia</taxon>
        <taxon>Desulfuromonadales</taxon>
        <taxon>Geoalkalibacteraceae</taxon>
        <taxon>Geoalkalibacter</taxon>
    </lineage>
</organism>
<feature type="transmembrane region" description="Helical" evidence="9">
    <location>
        <begin position="12"/>
        <end position="28"/>
    </location>
</feature>
<feature type="transmembrane region" description="Helical" evidence="9">
    <location>
        <begin position="48"/>
        <end position="66"/>
    </location>
</feature>
<dbReference type="PANTHER" id="PTHR45339">
    <property type="entry name" value="HYBRID SIGNAL TRANSDUCTION HISTIDINE KINASE J"/>
    <property type="match status" value="1"/>
</dbReference>
<evidence type="ECO:0000256" key="4">
    <source>
        <dbReference type="ARBA" id="ARBA00022679"/>
    </source>
</evidence>
<dbReference type="SMART" id="SM00448">
    <property type="entry name" value="REC"/>
    <property type="match status" value="1"/>
</dbReference>
<keyword evidence="12" id="KW-0547">Nucleotide-binding</keyword>
<feature type="domain" description="Response regulatory" evidence="11">
    <location>
        <begin position="519"/>
        <end position="638"/>
    </location>
</feature>
<dbReference type="SMART" id="SM00388">
    <property type="entry name" value="HisKA"/>
    <property type="match status" value="1"/>
</dbReference>
<evidence type="ECO:0000256" key="1">
    <source>
        <dbReference type="ARBA" id="ARBA00000085"/>
    </source>
</evidence>
<dbReference type="SMART" id="SM00065">
    <property type="entry name" value="GAF"/>
    <property type="match status" value="1"/>
</dbReference>
<keyword evidence="5" id="KW-0418">Kinase</keyword>
<proteinExistence type="predicted"/>
<dbReference type="PRINTS" id="PR00344">
    <property type="entry name" value="BCTRLSENSOR"/>
</dbReference>
<dbReference type="InterPro" id="IPR001789">
    <property type="entry name" value="Sig_transdc_resp-reg_receiver"/>
</dbReference>
<keyword evidence="13" id="KW-1185">Reference proteome</keyword>
<dbReference type="InterPro" id="IPR003661">
    <property type="entry name" value="HisK_dim/P_dom"/>
</dbReference>
<evidence type="ECO:0000256" key="3">
    <source>
        <dbReference type="ARBA" id="ARBA00022553"/>
    </source>
</evidence>
<dbReference type="InterPro" id="IPR004358">
    <property type="entry name" value="Sig_transdc_His_kin-like_C"/>
</dbReference>
<dbReference type="Pfam" id="PF02518">
    <property type="entry name" value="HATPase_c"/>
    <property type="match status" value="1"/>
</dbReference>
<dbReference type="SUPFAM" id="SSF55781">
    <property type="entry name" value="GAF domain-like"/>
    <property type="match status" value="1"/>
</dbReference>
<evidence type="ECO:0000256" key="8">
    <source>
        <dbReference type="SAM" id="Coils"/>
    </source>
</evidence>
<dbReference type="CDD" id="cd17546">
    <property type="entry name" value="REC_hyHK_CKI1_RcsC-like"/>
    <property type="match status" value="1"/>
</dbReference>
<dbReference type="SUPFAM" id="SSF52172">
    <property type="entry name" value="CheY-like"/>
    <property type="match status" value="1"/>
</dbReference>
<evidence type="ECO:0000256" key="7">
    <source>
        <dbReference type="PROSITE-ProRule" id="PRU00169"/>
    </source>
</evidence>
<evidence type="ECO:0000256" key="9">
    <source>
        <dbReference type="SAM" id="Phobius"/>
    </source>
</evidence>
<feature type="modified residue" description="4-aspartylphosphate" evidence="7">
    <location>
        <position position="568"/>
    </location>
</feature>
<dbReference type="Proteomes" id="UP001060414">
    <property type="component" value="Chromosome"/>
</dbReference>
<reference evidence="12" key="1">
    <citation type="journal article" date="2022" name="Environ. Microbiol.">
        <title>Geoalkalibacter halelectricus SAP #1 sp. nov. possessing extracellular electron transfer and mineral#reducing capabilities from a haloalkaline environment.</title>
        <authorList>
            <person name="Yadav S."/>
            <person name="Singh R."/>
            <person name="Sundharam S.S."/>
            <person name="Chaudhary S."/>
            <person name="Krishnamurthi S."/>
            <person name="Patil S.A."/>
        </authorList>
    </citation>
    <scope>NUCLEOTIDE SEQUENCE</scope>
    <source>
        <strain evidence="12">SAP-1</strain>
    </source>
</reference>
<dbReference type="Pfam" id="PF00072">
    <property type="entry name" value="Response_reg"/>
    <property type="match status" value="1"/>
</dbReference>
<gene>
    <name evidence="12" type="ORF">L9S41_09525</name>
</gene>
<dbReference type="PANTHER" id="PTHR45339:SF1">
    <property type="entry name" value="HYBRID SIGNAL TRANSDUCTION HISTIDINE KINASE J"/>
    <property type="match status" value="1"/>
</dbReference>
<dbReference type="Gene3D" id="3.30.450.40">
    <property type="match status" value="1"/>
</dbReference>
<name>A0ABY5ZFJ2_9BACT</name>
<evidence type="ECO:0000259" key="11">
    <source>
        <dbReference type="PROSITE" id="PS50110"/>
    </source>
</evidence>
<feature type="coiled-coil region" evidence="8">
    <location>
        <begin position="246"/>
        <end position="273"/>
    </location>
</feature>
<keyword evidence="3 7" id="KW-0597">Phosphoprotein</keyword>
<dbReference type="InterPro" id="IPR003594">
    <property type="entry name" value="HATPase_dom"/>
</dbReference>
<keyword evidence="4" id="KW-0808">Transferase</keyword>
<evidence type="ECO:0000256" key="5">
    <source>
        <dbReference type="ARBA" id="ARBA00022777"/>
    </source>
</evidence>
<dbReference type="SUPFAM" id="SSF47384">
    <property type="entry name" value="Homodimeric domain of signal transducing histidine kinase"/>
    <property type="match status" value="1"/>
</dbReference>
<dbReference type="CDD" id="cd00082">
    <property type="entry name" value="HisKA"/>
    <property type="match status" value="1"/>
</dbReference>
<dbReference type="RefSeq" id="WP_260746291.1">
    <property type="nucleotide sequence ID" value="NZ_CP092109.1"/>
</dbReference>
<dbReference type="GO" id="GO:0005524">
    <property type="term" value="F:ATP binding"/>
    <property type="evidence" value="ECO:0007669"/>
    <property type="project" value="UniProtKB-KW"/>
</dbReference>
<keyword evidence="9" id="KW-0812">Transmembrane</keyword>
<dbReference type="InterPro" id="IPR003018">
    <property type="entry name" value="GAF"/>
</dbReference>
<feature type="domain" description="Histidine kinase" evidence="10">
    <location>
        <begin position="273"/>
        <end position="496"/>
    </location>
</feature>
<dbReference type="EMBL" id="CP092109">
    <property type="protein sequence ID" value="UWZ77942.1"/>
    <property type="molecule type" value="Genomic_DNA"/>
</dbReference>
<comment type="catalytic activity">
    <reaction evidence="1">
        <text>ATP + protein L-histidine = ADP + protein N-phospho-L-histidine.</text>
        <dbReference type="EC" id="2.7.13.3"/>
    </reaction>
</comment>
<keyword evidence="9" id="KW-1133">Transmembrane helix</keyword>
<dbReference type="InterPro" id="IPR029016">
    <property type="entry name" value="GAF-like_dom_sf"/>
</dbReference>
<evidence type="ECO:0000259" key="10">
    <source>
        <dbReference type="PROSITE" id="PS50109"/>
    </source>
</evidence>
<dbReference type="SUPFAM" id="SSF55874">
    <property type="entry name" value="ATPase domain of HSP90 chaperone/DNA topoisomerase II/histidine kinase"/>
    <property type="match status" value="1"/>
</dbReference>
<dbReference type="PROSITE" id="PS50109">
    <property type="entry name" value="HIS_KIN"/>
    <property type="match status" value="1"/>
</dbReference>
<evidence type="ECO:0000256" key="6">
    <source>
        <dbReference type="ARBA" id="ARBA00023012"/>
    </source>
</evidence>
<keyword evidence="8" id="KW-0175">Coiled coil</keyword>
<keyword evidence="6" id="KW-0902">Two-component regulatory system</keyword>
<keyword evidence="12" id="KW-0067">ATP-binding</keyword>
<evidence type="ECO:0000313" key="12">
    <source>
        <dbReference type="EMBL" id="UWZ77942.1"/>
    </source>
</evidence>
<evidence type="ECO:0000256" key="2">
    <source>
        <dbReference type="ARBA" id="ARBA00012438"/>
    </source>
</evidence>
<dbReference type="Pfam" id="PF00512">
    <property type="entry name" value="HisKA"/>
    <property type="match status" value="1"/>
</dbReference>
<dbReference type="InterPro" id="IPR036097">
    <property type="entry name" value="HisK_dim/P_sf"/>
</dbReference>
<evidence type="ECO:0000313" key="13">
    <source>
        <dbReference type="Proteomes" id="UP001060414"/>
    </source>
</evidence>
<dbReference type="Gene3D" id="1.10.287.130">
    <property type="match status" value="1"/>
</dbReference>
<accession>A0ABY5ZFJ2</accession>
<keyword evidence="9" id="KW-0472">Membrane</keyword>
<dbReference type="Gene3D" id="3.40.50.2300">
    <property type="match status" value="1"/>
</dbReference>